<dbReference type="HOGENOM" id="CLU_000445_114_39_7"/>
<dbReference type="InterPro" id="IPR004358">
    <property type="entry name" value="Sig_transdc_His_kin-like_C"/>
</dbReference>
<dbReference type="InterPro" id="IPR036890">
    <property type="entry name" value="HATPase_C_sf"/>
</dbReference>
<feature type="modified residue" description="4-aspartylphosphate" evidence="4">
    <location>
        <position position="85"/>
    </location>
</feature>
<accession>A0A0H3ADD5</accession>
<keyword evidence="9" id="KW-0808">Transferase</keyword>
<gene>
    <name evidence="9" type="ordered locus">Dvul_2880</name>
</gene>
<dbReference type="AlphaFoldDB" id="A0A0H3ADD5"/>
<dbReference type="SMART" id="SM00387">
    <property type="entry name" value="HATPase_c"/>
    <property type="match status" value="1"/>
</dbReference>
<evidence type="ECO:0000259" key="6">
    <source>
        <dbReference type="PROSITE" id="PS50109"/>
    </source>
</evidence>
<dbReference type="PRINTS" id="PR00344">
    <property type="entry name" value="BCTRLSENSOR"/>
</dbReference>
<dbReference type="InterPro" id="IPR003594">
    <property type="entry name" value="HATPase_dom"/>
</dbReference>
<dbReference type="SMR" id="A0A0H3ADD5"/>
<dbReference type="PROSITE" id="PS50110">
    <property type="entry name" value="RESPONSE_REGULATORY"/>
    <property type="match status" value="1"/>
</dbReference>
<dbReference type="Gene3D" id="1.10.287.130">
    <property type="match status" value="1"/>
</dbReference>
<dbReference type="InterPro" id="IPR003661">
    <property type="entry name" value="HisK_dim/P_dom"/>
</dbReference>
<keyword evidence="9" id="KW-0418">Kinase</keyword>
<dbReference type="Pfam" id="PF00072">
    <property type="entry name" value="Response_reg"/>
    <property type="match status" value="1"/>
</dbReference>
<dbReference type="Pfam" id="PF00512">
    <property type="entry name" value="HisKA"/>
    <property type="match status" value="1"/>
</dbReference>
<dbReference type="PROSITE" id="PS50109">
    <property type="entry name" value="HIS_KIN"/>
    <property type="match status" value="1"/>
</dbReference>
<dbReference type="SUPFAM" id="SSF55785">
    <property type="entry name" value="PYP-like sensor domain (PAS domain)"/>
    <property type="match status" value="1"/>
</dbReference>
<dbReference type="InterPro" id="IPR013656">
    <property type="entry name" value="PAS_4"/>
</dbReference>
<dbReference type="CDD" id="cd00130">
    <property type="entry name" value="PAS"/>
    <property type="match status" value="1"/>
</dbReference>
<evidence type="ECO:0000256" key="3">
    <source>
        <dbReference type="ARBA" id="ARBA00022553"/>
    </source>
</evidence>
<proteinExistence type="predicted"/>
<name>A0A0H3ADD5_NITV4</name>
<dbReference type="PROSITE" id="PS50112">
    <property type="entry name" value="PAS"/>
    <property type="match status" value="1"/>
</dbReference>
<evidence type="ECO:0000256" key="4">
    <source>
        <dbReference type="PROSITE-ProRule" id="PRU00169"/>
    </source>
</evidence>
<dbReference type="CDD" id="cd00156">
    <property type="entry name" value="REC"/>
    <property type="match status" value="1"/>
</dbReference>
<dbReference type="Proteomes" id="UP000009173">
    <property type="component" value="Chromosome"/>
</dbReference>
<dbReference type="SUPFAM" id="SSF47384">
    <property type="entry name" value="Homodimeric domain of signal transducing histidine kinase"/>
    <property type="match status" value="1"/>
</dbReference>
<dbReference type="Gene3D" id="3.40.50.2300">
    <property type="match status" value="1"/>
</dbReference>
<comment type="catalytic activity">
    <reaction evidence="1">
        <text>ATP + protein L-histidine = ADP + protein N-phospho-L-histidine.</text>
        <dbReference type="EC" id="2.7.13.3"/>
    </reaction>
</comment>
<dbReference type="Gene3D" id="3.30.565.10">
    <property type="entry name" value="Histidine kinase-like ATPase, C-terminal domain"/>
    <property type="match status" value="1"/>
</dbReference>
<dbReference type="Gene3D" id="3.30.450.20">
    <property type="entry name" value="PAS domain"/>
    <property type="match status" value="1"/>
</dbReference>
<evidence type="ECO:0000256" key="2">
    <source>
        <dbReference type="ARBA" id="ARBA00012438"/>
    </source>
</evidence>
<evidence type="ECO:0000259" key="7">
    <source>
        <dbReference type="PROSITE" id="PS50110"/>
    </source>
</evidence>
<dbReference type="InterPro" id="IPR036097">
    <property type="entry name" value="HisK_dim/P_sf"/>
</dbReference>
<dbReference type="Pfam" id="PF08448">
    <property type="entry name" value="PAS_4"/>
    <property type="match status" value="1"/>
</dbReference>
<dbReference type="EC" id="2.7.13.3" evidence="2"/>
<sequence length="576" mass="63688">MLSTDPDMLDFIDDPQDDADSPLPASQGPWDVLVVDDDPAVLTVTNLVLKDVTFDGRAIALTGASSASEARTLLAEKEYAVLLLDVVMETEHAGLDLVRHMRDVMHNRRTRIIVRTGQPGSAPQERVVHEYDINDYREKTSLTAHSLESSVVAALREYRHIRELEEARAALSAERAVSRAVLDAMPSAVVVCDTEGRVQYWNNEASKLSGLSPDEALGFPFEDIAPALQLEAALLQAGLRTTTPLRQARHASRHGRHTTYRDVVFYPAATAEGRQLVVRIDDVTDRVRMESLMLQTEKMLSLGGLAAGMAHEINNPLAVILQGADTVQRRLAPGLPANRDIAREIGLDLDLMHTYLERRKLPRFIAGIAEAGRRAADIVENMLSFGRGDEGRRCAIDINKVVERALELAAHHYDLKKKYDFRQILIVKDLAEGMPSIVCNPIEMEQVLFNLLQNAAQVLYEAPPQDARPTIHLQTRCVGRLLEIRVTDNGPGVPHELARRIFEPFFTTKPPGMGTGLGLSVSYFIVSEHHGGTLRLERLRLPEHGARFIVELPLDAMKEPGAEEGDDTHDCGGPVS</sequence>
<dbReference type="PANTHER" id="PTHR43065">
    <property type="entry name" value="SENSOR HISTIDINE KINASE"/>
    <property type="match status" value="1"/>
</dbReference>
<feature type="domain" description="PAS" evidence="8">
    <location>
        <begin position="174"/>
        <end position="218"/>
    </location>
</feature>
<dbReference type="SMART" id="SM00388">
    <property type="entry name" value="HisKA"/>
    <property type="match status" value="1"/>
</dbReference>
<evidence type="ECO:0000313" key="9">
    <source>
        <dbReference type="EMBL" id="ABM29891.1"/>
    </source>
</evidence>
<feature type="region of interest" description="Disordered" evidence="5">
    <location>
        <begin position="1"/>
        <end position="27"/>
    </location>
</feature>
<dbReference type="InterPro" id="IPR005467">
    <property type="entry name" value="His_kinase_dom"/>
</dbReference>
<dbReference type="CDD" id="cd00082">
    <property type="entry name" value="HisKA"/>
    <property type="match status" value="1"/>
</dbReference>
<dbReference type="PANTHER" id="PTHR43065:SF42">
    <property type="entry name" value="TWO-COMPONENT SENSOR PPRA"/>
    <property type="match status" value="1"/>
</dbReference>
<evidence type="ECO:0000259" key="8">
    <source>
        <dbReference type="PROSITE" id="PS50112"/>
    </source>
</evidence>
<evidence type="ECO:0000313" key="10">
    <source>
        <dbReference type="Proteomes" id="UP000009173"/>
    </source>
</evidence>
<dbReference type="InterPro" id="IPR011006">
    <property type="entry name" value="CheY-like_superfamily"/>
</dbReference>
<dbReference type="RefSeq" id="WP_010937392.1">
    <property type="nucleotide sequence ID" value="NC_008751.1"/>
</dbReference>
<organism evidence="9 10">
    <name type="scientific">Nitratidesulfovibrio vulgaris (strain DP4)</name>
    <name type="common">Desulfovibrio vulgaris</name>
    <dbReference type="NCBI Taxonomy" id="391774"/>
    <lineage>
        <taxon>Bacteria</taxon>
        <taxon>Pseudomonadati</taxon>
        <taxon>Thermodesulfobacteriota</taxon>
        <taxon>Desulfovibrionia</taxon>
        <taxon>Desulfovibrionales</taxon>
        <taxon>Desulfovibrionaceae</taxon>
        <taxon>Nitratidesulfovibrio</taxon>
    </lineage>
</organism>
<protein>
    <recommendedName>
        <fullName evidence="2">histidine kinase</fullName>
        <ecNumber evidence="2">2.7.13.3</ecNumber>
    </recommendedName>
</protein>
<dbReference type="InterPro" id="IPR000014">
    <property type="entry name" value="PAS"/>
</dbReference>
<dbReference type="EMBL" id="CP000527">
    <property type="protein sequence ID" value="ABM29891.1"/>
    <property type="molecule type" value="Genomic_DNA"/>
</dbReference>
<dbReference type="SUPFAM" id="SSF52172">
    <property type="entry name" value="CheY-like"/>
    <property type="match status" value="1"/>
</dbReference>
<evidence type="ECO:0000256" key="5">
    <source>
        <dbReference type="SAM" id="MobiDB-lite"/>
    </source>
</evidence>
<dbReference type="InterPro" id="IPR035965">
    <property type="entry name" value="PAS-like_dom_sf"/>
</dbReference>
<feature type="domain" description="Response regulatory" evidence="7">
    <location>
        <begin position="31"/>
        <end position="154"/>
    </location>
</feature>
<feature type="compositionally biased region" description="Acidic residues" evidence="5">
    <location>
        <begin position="7"/>
        <end position="20"/>
    </location>
</feature>
<keyword evidence="3 4" id="KW-0597">Phosphoprotein</keyword>
<dbReference type="GO" id="GO:0000155">
    <property type="term" value="F:phosphorelay sensor kinase activity"/>
    <property type="evidence" value="ECO:0007669"/>
    <property type="project" value="InterPro"/>
</dbReference>
<dbReference type="KEGG" id="dvl:Dvul_2880"/>
<dbReference type="SMART" id="SM00091">
    <property type="entry name" value="PAS"/>
    <property type="match status" value="1"/>
</dbReference>
<reference evidence="10" key="1">
    <citation type="journal article" date="2009" name="Environ. Microbiol.">
        <title>Contribution of mobile genetic elements to Desulfovibrio vulgaris genome plasticity.</title>
        <authorList>
            <person name="Walker C.B."/>
            <person name="Stolyar S."/>
            <person name="Chivian D."/>
            <person name="Pinel N."/>
            <person name="Gabster J.A."/>
            <person name="Dehal P.S."/>
            <person name="He Z."/>
            <person name="Yang Z.K."/>
            <person name="Yen H.C."/>
            <person name="Zhou J."/>
            <person name="Wall J.D."/>
            <person name="Hazen T.C."/>
            <person name="Arkin A.P."/>
            <person name="Stahl D.A."/>
        </authorList>
    </citation>
    <scope>NUCLEOTIDE SEQUENCE [LARGE SCALE GENOMIC DNA]</scope>
    <source>
        <strain evidence="10">DP4</strain>
    </source>
</reference>
<dbReference type="NCBIfam" id="TIGR00229">
    <property type="entry name" value="sensory_box"/>
    <property type="match status" value="1"/>
</dbReference>
<dbReference type="InterPro" id="IPR001789">
    <property type="entry name" value="Sig_transdc_resp-reg_receiver"/>
</dbReference>
<dbReference type="SUPFAM" id="SSF55874">
    <property type="entry name" value="ATPase domain of HSP90 chaperone/DNA topoisomerase II/histidine kinase"/>
    <property type="match status" value="1"/>
</dbReference>
<dbReference type="Pfam" id="PF02518">
    <property type="entry name" value="HATPase_c"/>
    <property type="match status" value="1"/>
</dbReference>
<evidence type="ECO:0000256" key="1">
    <source>
        <dbReference type="ARBA" id="ARBA00000085"/>
    </source>
</evidence>
<feature type="domain" description="Histidine kinase" evidence="6">
    <location>
        <begin position="308"/>
        <end position="556"/>
    </location>
</feature>